<dbReference type="Pfam" id="PF10394">
    <property type="entry name" value="Hat1_N"/>
    <property type="match status" value="1"/>
</dbReference>
<keyword evidence="19" id="KW-1185">Reference proteome</keyword>
<evidence type="ECO:0000256" key="8">
    <source>
        <dbReference type="ARBA" id="ARBA00023242"/>
    </source>
</evidence>
<feature type="domain" description="Histone acetyl transferase HAT1 N-terminal" evidence="16">
    <location>
        <begin position="13"/>
        <end position="170"/>
    </location>
</feature>
<dbReference type="AlphaFoldDB" id="A0A7R9A8Z8"/>
<keyword evidence="5 11" id="KW-0808">Transferase</keyword>
<dbReference type="Pfam" id="PF21183">
    <property type="entry name" value="HAT1_C"/>
    <property type="match status" value="1"/>
</dbReference>
<evidence type="ECO:0000256" key="5">
    <source>
        <dbReference type="ARBA" id="ARBA00022679"/>
    </source>
</evidence>
<evidence type="ECO:0000256" key="12">
    <source>
        <dbReference type="PIRSR" id="PIRSR038084-1"/>
    </source>
</evidence>
<feature type="domain" description="N-acetyltransferase" evidence="15">
    <location>
        <begin position="180"/>
        <end position="248"/>
    </location>
</feature>
<feature type="domain" description="Histone acetyltransferase type B catalytic subunit C-terminal" evidence="17">
    <location>
        <begin position="270"/>
        <end position="320"/>
    </location>
</feature>
<sequence length="398" mass="46371">MADKMRDQLSPFIADGPQVIELKLVRDASEVEDESTTFKAEMCHQVYGEKEVIFGYKDLKIKLFYSACRLTTYIGIEYSSKVTPDLCDGVVADDVEKPLLEIIPKGYLKDLGHFKAAIQEDVTFKPFGSLIDRLELSSGQTFEYYSCDTHEPNFLPYHERLQAFLMWFVDGASFIDTSDPRWHFFLVFEKYNPGDGVRYAIAGYGTVYEYYAYPEKIRPRISQVLVLPPFQKMGLGRHLVESIYNHYLGSSNVLDITVEDPSDEFEALMDVINCRKCITLPAFSKEKVKQGFSPEMVEEARKSFLMHKDHVRRSYEILRLLFTNRSDKEEYRQYRIEIKRRLYAPFKMNQKRGGAARRAGISTDETQMTQEQQVELIKQMYKEIEECYDAVIQRLKRS</sequence>
<evidence type="ECO:0000256" key="14">
    <source>
        <dbReference type="PIRSR" id="PIRSR038084-3"/>
    </source>
</evidence>
<dbReference type="CDD" id="cd04301">
    <property type="entry name" value="NAT_SF"/>
    <property type="match status" value="1"/>
</dbReference>
<evidence type="ECO:0000256" key="13">
    <source>
        <dbReference type="PIRSR" id="PIRSR038084-2"/>
    </source>
</evidence>
<dbReference type="EC" id="2.3.1.48" evidence="3 11"/>
<proteinExistence type="inferred from homology"/>
<evidence type="ECO:0000259" key="15">
    <source>
        <dbReference type="Pfam" id="PF00583"/>
    </source>
</evidence>
<accession>A0A7R9A8Z8</accession>
<evidence type="ECO:0000256" key="1">
    <source>
        <dbReference type="ARBA" id="ARBA00004123"/>
    </source>
</evidence>
<comment type="similarity">
    <text evidence="2 11">Belongs to the HAT1 family.</text>
</comment>
<dbReference type="PIRSF" id="PIRSF038084">
    <property type="entry name" value="HAT-B_cat"/>
    <property type="match status" value="1"/>
</dbReference>
<dbReference type="InterPro" id="IPR019467">
    <property type="entry name" value="Hat1_N"/>
</dbReference>
<protein>
    <recommendedName>
        <fullName evidence="4 11">Histone acetyltransferase type B catalytic subunit</fullName>
        <ecNumber evidence="3 11">2.3.1.48</ecNumber>
    </recommendedName>
</protein>
<evidence type="ECO:0000256" key="2">
    <source>
        <dbReference type="ARBA" id="ARBA00010543"/>
    </source>
</evidence>
<keyword evidence="8" id="KW-0539">Nucleus</keyword>
<dbReference type="Pfam" id="PF00583">
    <property type="entry name" value="Acetyltransf_1"/>
    <property type="match status" value="1"/>
</dbReference>
<keyword evidence="7" id="KW-0234">DNA repair</keyword>
<comment type="subcellular location">
    <subcellularLocation>
        <location evidence="1">Nucleus</location>
    </subcellularLocation>
</comment>
<dbReference type="Gene3D" id="1.10.10.390">
    <property type="match status" value="1"/>
</dbReference>
<dbReference type="Proteomes" id="UP000677054">
    <property type="component" value="Unassembled WGS sequence"/>
</dbReference>
<feature type="region of interest" description="Interaction with histone H4 N-terminus" evidence="13">
    <location>
        <begin position="208"/>
        <end position="210"/>
    </location>
</feature>
<evidence type="ECO:0000256" key="3">
    <source>
        <dbReference type="ARBA" id="ARBA00013184"/>
    </source>
</evidence>
<evidence type="ECO:0000256" key="10">
    <source>
        <dbReference type="ARBA" id="ARBA00048017"/>
    </source>
</evidence>
<dbReference type="InterPro" id="IPR016181">
    <property type="entry name" value="Acyl_CoA_acyltransferase"/>
</dbReference>
<dbReference type="OrthoDB" id="10253098at2759"/>
<dbReference type="EMBL" id="LR901961">
    <property type="protein sequence ID" value="CAD7249690.1"/>
    <property type="molecule type" value="Genomic_DNA"/>
</dbReference>
<keyword evidence="6" id="KW-0227">DNA damage</keyword>
<evidence type="ECO:0000256" key="7">
    <source>
        <dbReference type="ARBA" id="ARBA00023204"/>
    </source>
</evidence>
<name>A0A7R9A8Z8_9CRUS</name>
<evidence type="ECO:0000256" key="11">
    <source>
        <dbReference type="PIRNR" id="PIRNR038084"/>
    </source>
</evidence>
<dbReference type="InterPro" id="IPR013523">
    <property type="entry name" value="Hist_AcTrfase_HAT1_C"/>
</dbReference>
<evidence type="ECO:0000256" key="9">
    <source>
        <dbReference type="ARBA" id="ARBA00023315"/>
    </source>
</evidence>
<evidence type="ECO:0000256" key="6">
    <source>
        <dbReference type="ARBA" id="ARBA00022763"/>
    </source>
</evidence>
<dbReference type="GO" id="GO:0031509">
    <property type="term" value="P:subtelomeric heterochromatin formation"/>
    <property type="evidence" value="ECO:0007669"/>
    <property type="project" value="InterPro"/>
</dbReference>
<dbReference type="GO" id="GO:0004402">
    <property type="term" value="F:histone acetyltransferase activity"/>
    <property type="evidence" value="ECO:0007669"/>
    <property type="project" value="UniProtKB-UniRule"/>
</dbReference>
<dbReference type="Gene3D" id="3.40.630.30">
    <property type="match status" value="1"/>
</dbReference>
<feature type="active site" description="Proton donor/acceptor" evidence="12">
    <location>
        <position position="259"/>
    </location>
</feature>
<dbReference type="EMBL" id="CAJPEV010002444">
    <property type="protein sequence ID" value="CAG0896904.1"/>
    <property type="molecule type" value="Genomic_DNA"/>
</dbReference>
<dbReference type="InterPro" id="IPR048776">
    <property type="entry name" value="HAT1_C"/>
</dbReference>
<dbReference type="SUPFAM" id="SSF55729">
    <property type="entry name" value="Acyl-CoA N-acyltransferases (Nat)"/>
    <property type="match status" value="1"/>
</dbReference>
<dbReference type="GO" id="GO:0006281">
    <property type="term" value="P:DNA repair"/>
    <property type="evidence" value="ECO:0007669"/>
    <property type="project" value="UniProtKB-KW"/>
</dbReference>
<dbReference type="GO" id="GO:0000781">
    <property type="term" value="C:chromosome, telomeric region"/>
    <property type="evidence" value="ECO:0007669"/>
    <property type="project" value="GOC"/>
</dbReference>
<feature type="region of interest" description="Interaction with histone H4 N-terminus" evidence="13">
    <location>
        <begin position="49"/>
        <end position="51"/>
    </location>
</feature>
<dbReference type="PANTHER" id="PTHR12046">
    <property type="entry name" value="HISTONE ACETYLTRANSFERASE TYPE B CATALYTIC SUBUNIT"/>
    <property type="match status" value="1"/>
</dbReference>
<reference evidence="18" key="1">
    <citation type="submission" date="2020-11" db="EMBL/GenBank/DDBJ databases">
        <authorList>
            <person name="Tran Van P."/>
        </authorList>
    </citation>
    <scope>NUCLEOTIDE SEQUENCE</scope>
</reference>
<feature type="site" description="Interaction with histone H4 N-terminus" evidence="14">
    <location>
        <position position="182"/>
    </location>
</feature>
<evidence type="ECO:0000259" key="16">
    <source>
        <dbReference type="Pfam" id="PF10394"/>
    </source>
</evidence>
<dbReference type="InterPro" id="IPR017380">
    <property type="entry name" value="Hist_AcTrfase_B-typ_cat-su"/>
</dbReference>
<dbReference type="GO" id="GO:0042393">
    <property type="term" value="F:histone binding"/>
    <property type="evidence" value="ECO:0007669"/>
    <property type="project" value="InterPro"/>
</dbReference>
<keyword evidence="9 11" id="KW-0012">Acyltransferase</keyword>
<dbReference type="InterPro" id="IPR000182">
    <property type="entry name" value="GNAT_dom"/>
</dbReference>
<dbReference type="Gene3D" id="3.90.360.10">
    <property type="entry name" value="Histone acetyl transferase 1 (HAT1), N-terminal domain"/>
    <property type="match status" value="1"/>
</dbReference>
<evidence type="ECO:0000256" key="4">
    <source>
        <dbReference type="ARBA" id="ARBA00021268"/>
    </source>
</evidence>
<dbReference type="GO" id="GO:0005634">
    <property type="term" value="C:nucleus"/>
    <property type="evidence" value="ECO:0007669"/>
    <property type="project" value="UniProtKB-SubCell"/>
</dbReference>
<organism evidence="18">
    <name type="scientific">Darwinula stevensoni</name>
    <dbReference type="NCBI Taxonomy" id="69355"/>
    <lineage>
        <taxon>Eukaryota</taxon>
        <taxon>Metazoa</taxon>
        <taxon>Ecdysozoa</taxon>
        <taxon>Arthropoda</taxon>
        <taxon>Crustacea</taxon>
        <taxon>Oligostraca</taxon>
        <taxon>Ostracoda</taxon>
        <taxon>Podocopa</taxon>
        <taxon>Podocopida</taxon>
        <taxon>Darwinulocopina</taxon>
        <taxon>Darwinuloidea</taxon>
        <taxon>Darwinulidae</taxon>
        <taxon>Darwinula</taxon>
    </lineage>
</organism>
<evidence type="ECO:0000313" key="19">
    <source>
        <dbReference type="Proteomes" id="UP000677054"/>
    </source>
</evidence>
<evidence type="ECO:0000259" key="17">
    <source>
        <dbReference type="Pfam" id="PF21183"/>
    </source>
</evidence>
<evidence type="ECO:0000313" key="18">
    <source>
        <dbReference type="EMBL" id="CAD7249690.1"/>
    </source>
</evidence>
<dbReference type="InterPro" id="IPR037113">
    <property type="entry name" value="Hat1_N_sf"/>
</dbReference>
<gene>
    <name evidence="18" type="ORF">DSTB1V02_LOCUS9478</name>
</gene>
<comment type="catalytic activity">
    <reaction evidence="10 11">
        <text>L-lysyl-[protein] + acetyl-CoA = N(6)-acetyl-L-lysyl-[protein] + CoA + H(+)</text>
        <dbReference type="Rhea" id="RHEA:45948"/>
        <dbReference type="Rhea" id="RHEA-COMP:9752"/>
        <dbReference type="Rhea" id="RHEA-COMP:10731"/>
        <dbReference type="ChEBI" id="CHEBI:15378"/>
        <dbReference type="ChEBI" id="CHEBI:29969"/>
        <dbReference type="ChEBI" id="CHEBI:57287"/>
        <dbReference type="ChEBI" id="CHEBI:57288"/>
        <dbReference type="ChEBI" id="CHEBI:61930"/>
        <dbReference type="EC" id="2.3.1.48"/>
    </reaction>
</comment>